<name>A0A1X7UEE3_AMPQE</name>
<dbReference type="KEGG" id="aqu:100635783"/>
<dbReference type="AlphaFoldDB" id="A0A1X7UEE3"/>
<proteinExistence type="predicted"/>
<dbReference type="EnsemblMetazoa" id="XM_003388226.3">
    <property type="protein sequence ID" value="XP_003388274.2"/>
    <property type="gene ID" value="LOC100635783"/>
</dbReference>
<sequence>MLGVDFLIHKTHLLTQDHNHRPKQQEKVQKEGKREREYIDKCIDRLLGNESRDKNIHGININSKTRPISYHEAIPQDYALSRIERLKTECSLYHMDQKLNELDDSLTSIASHNSWASSARVTRQNVELACFVRRKRHLLTNPATCRRVEHRLCNQTGPVLIAKIIRDGPKPSSSPATIWAELVLKEGKMKQERIQS</sequence>
<reference evidence="1" key="2">
    <citation type="submission" date="2017-05" db="UniProtKB">
        <authorList>
            <consortium name="EnsemblMetazoa"/>
        </authorList>
    </citation>
    <scope>IDENTIFICATION</scope>
</reference>
<evidence type="ECO:0000313" key="2">
    <source>
        <dbReference type="Proteomes" id="UP000007879"/>
    </source>
</evidence>
<dbReference type="InterPro" id="IPR027932">
    <property type="entry name" value="DUF4606"/>
</dbReference>
<organism evidence="1">
    <name type="scientific">Amphimedon queenslandica</name>
    <name type="common">Sponge</name>
    <dbReference type="NCBI Taxonomy" id="400682"/>
    <lineage>
        <taxon>Eukaryota</taxon>
        <taxon>Metazoa</taxon>
        <taxon>Porifera</taxon>
        <taxon>Demospongiae</taxon>
        <taxon>Heteroscleromorpha</taxon>
        <taxon>Haplosclerida</taxon>
        <taxon>Niphatidae</taxon>
        <taxon>Amphimedon</taxon>
    </lineage>
</organism>
<reference evidence="2" key="1">
    <citation type="journal article" date="2010" name="Nature">
        <title>The Amphimedon queenslandica genome and the evolution of animal complexity.</title>
        <authorList>
            <person name="Srivastava M."/>
            <person name="Simakov O."/>
            <person name="Chapman J."/>
            <person name="Fahey B."/>
            <person name="Gauthier M.E."/>
            <person name="Mitros T."/>
            <person name="Richards G.S."/>
            <person name="Conaco C."/>
            <person name="Dacre M."/>
            <person name="Hellsten U."/>
            <person name="Larroux C."/>
            <person name="Putnam N.H."/>
            <person name="Stanke M."/>
            <person name="Adamska M."/>
            <person name="Darling A."/>
            <person name="Degnan S.M."/>
            <person name="Oakley T.H."/>
            <person name="Plachetzki D.C."/>
            <person name="Zhai Y."/>
            <person name="Adamski M."/>
            <person name="Calcino A."/>
            <person name="Cummins S.F."/>
            <person name="Goodstein D.M."/>
            <person name="Harris C."/>
            <person name="Jackson D.J."/>
            <person name="Leys S.P."/>
            <person name="Shu S."/>
            <person name="Woodcroft B.J."/>
            <person name="Vervoort M."/>
            <person name="Kosik K.S."/>
            <person name="Manning G."/>
            <person name="Degnan B.M."/>
            <person name="Rokhsar D.S."/>
        </authorList>
    </citation>
    <scope>NUCLEOTIDE SEQUENCE [LARGE SCALE GENOMIC DNA]</scope>
</reference>
<dbReference type="InParanoid" id="A0A1X7UEE3"/>
<dbReference type="Pfam" id="PF15379">
    <property type="entry name" value="DUF4606"/>
    <property type="match status" value="1"/>
</dbReference>
<accession>A0A1X7UEE3</accession>
<evidence type="ECO:0000313" key="1">
    <source>
        <dbReference type="EnsemblMetazoa" id="Aqu2.1.25861_001"/>
    </source>
</evidence>
<dbReference type="Proteomes" id="UP000007879">
    <property type="component" value="Unassembled WGS sequence"/>
</dbReference>
<gene>
    <name evidence="1" type="primary">100635783</name>
</gene>
<keyword evidence="2" id="KW-1185">Reference proteome</keyword>
<protein>
    <submittedName>
        <fullName evidence="1">Uncharacterized protein</fullName>
    </submittedName>
</protein>
<dbReference type="EnsemblMetazoa" id="Aqu2.1.25861_001">
    <property type="protein sequence ID" value="Aqu2.1.25861_001"/>
    <property type="gene ID" value="Aqu2.1.25861"/>
</dbReference>